<organism evidence="1">
    <name type="scientific">Leptospira mayottensis 200901116</name>
    <dbReference type="NCBI Taxonomy" id="1192864"/>
    <lineage>
        <taxon>Bacteria</taxon>
        <taxon>Pseudomonadati</taxon>
        <taxon>Spirochaetota</taxon>
        <taxon>Spirochaetia</taxon>
        <taxon>Leptospirales</taxon>
        <taxon>Leptospiraceae</taxon>
        <taxon>Leptospira</taxon>
    </lineage>
</organism>
<reference evidence="1" key="1">
    <citation type="journal article" date="2018" name="Sci. Rep.">
        <title>Characterization of LE3 and LE4, the only lytic phages known to infect the spirochete Leptospira.</title>
        <authorList>
            <person name="Schiettekatte O."/>
            <person name="Vincent A.T."/>
            <person name="Malosse C."/>
            <person name="Lechat P."/>
            <person name="Chamot-Rooke J."/>
            <person name="Veyrier F.J."/>
            <person name="Picardeau M."/>
            <person name="Bourhy P."/>
        </authorList>
    </citation>
    <scope>NUCLEOTIDE SEQUENCE</scope>
    <source>
        <plasmid evidence="1">p2_L200901116</plasmid>
    </source>
</reference>
<name>M6V6K6_9LEPT</name>
<sequence length="146" mass="17009">MILGFKKYIPHIGPTKFKEKIISGTKIHSIRKDEKDRWERGRKIQMAYGVRTKFYECFMKSECAGIESIVIFYPDDYGLHPAPNIFIHGQKLSYSECEELAENDGFESFSDFCTYFNNNFEGKIIHWTDKKYAALTSAEIDALLWA</sequence>
<geneLocation type="plasmid" evidence="1">
    <name>p2_L200901116</name>
</geneLocation>
<evidence type="ECO:0008006" key="2">
    <source>
        <dbReference type="Google" id="ProtNLM"/>
    </source>
</evidence>
<dbReference type="AlphaFoldDB" id="M6V6K6"/>
<protein>
    <recommendedName>
        <fullName evidence="2">ASCH domain-containing protein</fullName>
    </recommendedName>
</protein>
<dbReference type="EMBL" id="MF974398">
    <property type="protein sequence ID" value="AVH81584.1"/>
    <property type="molecule type" value="Genomic_DNA"/>
</dbReference>
<proteinExistence type="predicted"/>
<accession>M6V6K6</accession>
<evidence type="ECO:0000313" key="1">
    <source>
        <dbReference type="EMBL" id="AVH81584.1"/>
    </source>
</evidence>
<dbReference type="RefSeq" id="WP_002745878.1">
    <property type="nucleotide sequence ID" value="NZ_MF974398.1"/>
</dbReference>
<keyword evidence="1" id="KW-0614">Plasmid</keyword>